<dbReference type="PROSITE" id="PS51720">
    <property type="entry name" value="G_AIG1"/>
    <property type="match status" value="1"/>
</dbReference>
<feature type="domain" description="AIG1-type G" evidence="4">
    <location>
        <begin position="70"/>
        <end position="270"/>
    </location>
</feature>
<name>A0AAV9SHS7_9TELE</name>
<dbReference type="EMBL" id="JAHHUM010000330">
    <property type="protein sequence ID" value="KAK5620872.1"/>
    <property type="molecule type" value="Genomic_DNA"/>
</dbReference>
<comment type="similarity">
    <text evidence="1">Belongs to the TRAFAC class TrmE-Era-EngA-EngB-Septin-like GTPase superfamily. AIG1/Toc34/Toc159-like paraseptin GTPase family. IAN subfamily.</text>
</comment>
<dbReference type="Proteomes" id="UP001311232">
    <property type="component" value="Unassembled WGS sequence"/>
</dbReference>
<dbReference type="PANTHER" id="PTHR10903:SF188">
    <property type="entry name" value="GTPASE IMAP FAMILY MEMBER 2-LIKE-RELATED"/>
    <property type="match status" value="1"/>
</dbReference>
<dbReference type="PANTHER" id="PTHR10903">
    <property type="entry name" value="GTPASE, IMAP FAMILY MEMBER-RELATED"/>
    <property type="match status" value="1"/>
</dbReference>
<accession>A0AAV9SHS7</accession>
<dbReference type="AlphaFoldDB" id="A0AAV9SHS7"/>
<reference evidence="5 6" key="1">
    <citation type="submission" date="2021-06" db="EMBL/GenBank/DDBJ databases">
        <authorList>
            <person name="Palmer J.M."/>
        </authorList>
    </citation>
    <scope>NUCLEOTIDE SEQUENCE [LARGE SCALE GENOMIC DNA]</scope>
    <source>
        <strain evidence="5 6">MEX-2019</strain>
        <tissue evidence="5">Muscle</tissue>
    </source>
</reference>
<evidence type="ECO:0000259" key="4">
    <source>
        <dbReference type="PROSITE" id="PS51720"/>
    </source>
</evidence>
<dbReference type="InterPro" id="IPR006703">
    <property type="entry name" value="G_AIG1"/>
</dbReference>
<dbReference type="InterPro" id="IPR045058">
    <property type="entry name" value="GIMA/IAN/Toc"/>
</dbReference>
<dbReference type="InterPro" id="IPR027417">
    <property type="entry name" value="P-loop_NTPase"/>
</dbReference>
<keyword evidence="3" id="KW-0342">GTP-binding</keyword>
<dbReference type="Pfam" id="PF04548">
    <property type="entry name" value="AIG1"/>
    <property type="match status" value="1"/>
</dbReference>
<evidence type="ECO:0000313" key="6">
    <source>
        <dbReference type="Proteomes" id="UP001311232"/>
    </source>
</evidence>
<organism evidence="5 6">
    <name type="scientific">Crenichthys baileyi</name>
    <name type="common">White River springfish</name>
    <dbReference type="NCBI Taxonomy" id="28760"/>
    <lineage>
        <taxon>Eukaryota</taxon>
        <taxon>Metazoa</taxon>
        <taxon>Chordata</taxon>
        <taxon>Craniata</taxon>
        <taxon>Vertebrata</taxon>
        <taxon>Euteleostomi</taxon>
        <taxon>Actinopterygii</taxon>
        <taxon>Neopterygii</taxon>
        <taxon>Teleostei</taxon>
        <taxon>Neoteleostei</taxon>
        <taxon>Acanthomorphata</taxon>
        <taxon>Ovalentaria</taxon>
        <taxon>Atherinomorphae</taxon>
        <taxon>Cyprinodontiformes</taxon>
        <taxon>Goodeidae</taxon>
        <taxon>Crenichthys</taxon>
    </lineage>
</organism>
<gene>
    <name evidence="5" type="ORF">CRENBAI_017575</name>
</gene>
<sequence>MTAPHVFNAVFVNRPIIWNFLEIHATEACCEAGDPVMLVGKSWNRAWLLLMLFLLGGLNCHCQSQSKGFSKQRTLFLVGKTGSGKSSSGNTILGNSYFREEASAESVTKNCERQEQLEGDRNIVVIDSPGVYDTVKTQNKLKENIEQCVKLSVPGPHAFLLVINLKSRFTKEEQDTVKWIQDNFGSAAADYTMVLFTHADLLRGKSVEDYVAGSKQLQSLIDQCGGRYHSLINGQGSDRKQITELLDKIDQMVKLNGERYYTNSMYYKAQKELEEEEERAWWEKEERRIKEGRNKYNHKCEGDRQQEREKRDRNVFFWCKGLNLASIGMIMTQNTYFMAAGAVLQFFVEDCELIKMFS</sequence>
<dbReference type="SUPFAM" id="SSF52540">
    <property type="entry name" value="P-loop containing nucleoside triphosphate hydrolases"/>
    <property type="match status" value="1"/>
</dbReference>
<dbReference type="GO" id="GO:0005525">
    <property type="term" value="F:GTP binding"/>
    <property type="evidence" value="ECO:0007669"/>
    <property type="project" value="UniProtKB-KW"/>
</dbReference>
<evidence type="ECO:0000256" key="1">
    <source>
        <dbReference type="ARBA" id="ARBA00008535"/>
    </source>
</evidence>
<keyword evidence="6" id="KW-1185">Reference proteome</keyword>
<comment type="caution">
    <text evidence="5">The sequence shown here is derived from an EMBL/GenBank/DDBJ whole genome shotgun (WGS) entry which is preliminary data.</text>
</comment>
<evidence type="ECO:0000313" key="5">
    <source>
        <dbReference type="EMBL" id="KAK5620872.1"/>
    </source>
</evidence>
<dbReference type="FunFam" id="3.40.50.300:FF:000366">
    <property type="entry name" value="GTPase, IMAP family member 2"/>
    <property type="match status" value="1"/>
</dbReference>
<evidence type="ECO:0000256" key="3">
    <source>
        <dbReference type="ARBA" id="ARBA00023134"/>
    </source>
</evidence>
<protein>
    <recommendedName>
        <fullName evidence="4">AIG1-type G domain-containing protein</fullName>
    </recommendedName>
</protein>
<evidence type="ECO:0000256" key="2">
    <source>
        <dbReference type="ARBA" id="ARBA00022741"/>
    </source>
</evidence>
<dbReference type="CDD" id="cd01852">
    <property type="entry name" value="AIG1"/>
    <property type="match status" value="1"/>
</dbReference>
<keyword evidence="2" id="KW-0547">Nucleotide-binding</keyword>
<proteinExistence type="inferred from homology"/>
<dbReference type="Gene3D" id="3.40.50.300">
    <property type="entry name" value="P-loop containing nucleotide triphosphate hydrolases"/>
    <property type="match status" value="1"/>
</dbReference>